<reference evidence="1 2" key="1">
    <citation type="submission" date="2021-03" db="EMBL/GenBank/DDBJ databases">
        <title>Metabolic Capacity of the Antarctic Cyanobacterium Phormidium pseudopriestleyi that Sustains Oxygenic Photosynthesis in the Presence of Hydrogen Sulfide.</title>
        <authorList>
            <person name="Lumian J.E."/>
            <person name="Jungblut A.D."/>
            <person name="Dillon M.L."/>
            <person name="Hawes I."/>
            <person name="Doran P.T."/>
            <person name="Mackey T.J."/>
            <person name="Dick G.J."/>
            <person name="Grettenberger C.L."/>
            <person name="Sumner D.Y."/>
        </authorList>
    </citation>
    <scope>NUCLEOTIDE SEQUENCE [LARGE SCALE GENOMIC DNA]</scope>
    <source>
        <strain evidence="1 2">FRX01</strain>
    </source>
</reference>
<evidence type="ECO:0000313" key="2">
    <source>
        <dbReference type="Proteomes" id="UP000664844"/>
    </source>
</evidence>
<organism evidence="1 2">
    <name type="scientific">Phormidium pseudopriestleyi FRX01</name>
    <dbReference type="NCBI Taxonomy" id="1759528"/>
    <lineage>
        <taxon>Bacteria</taxon>
        <taxon>Bacillati</taxon>
        <taxon>Cyanobacteriota</taxon>
        <taxon>Cyanophyceae</taxon>
        <taxon>Oscillatoriophycideae</taxon>
        <taxon>Oscillatoriales</taxon>
        <taxon>Oscillatoriaceae</taxon>
        <taxon>Phormidium</taxon>
    </lineage>
</organism>
<proteinExistence type="predicted"/>
<protein>
    <submittedName>
        <fullName evidence="1">Uncharacterized protein</fullName>
    </submittedName>
</protein>
<gene>
    <name evidence="1" type="ORF">J0895_04020</name>
</gene>
<dbReference type="Proteomes" id="UP000664844">
    <property type="component" value="Unassembled WGS sequence"/>
</dbReference>
<dbReference type="EMBL" id="JAFLQW010000099">
    <property type="protein sequence ID" value="MBO0348282.1"/>
    <property type="molecule type" value="Genomic_DNA"/>
</dbReference>
<comment type="caution">
    <text evidence="1">The sequence shown here is derived from an EMBL/GenBank/DDBJ whole genome shotgun (WGS) entry which is preliminary data.</text>
</comment>
<name>A0ABS3FPJ8_9CYAN</name>
<keyword evidence="2" id="KW-1185">Reference proteome</keyword>
<evidence type="ECO:0000313" key="1">
    <source>
        <dbReference type="EMBL" id="MBO0348282.1"/>
    </source>
</evidence>
<accession>A0ABS3FPJ8</accession>
<sequence>MFCCLNAVHEWVSISVRLINPRNGVRAQGLDIAIASGGGVDDGFILEGSGSLR</sequence>